<dbReference type="SUPFAM" id="SSF53822">
    <property type="entry name" value="Periplasmic binding protein-like I"/>
    <property type="match status" value="1"/>
</dbReference>
<protein>
    <submittedName>
        <fullName evidence="6">DNA-binding LacI/PurR family transcriptional regulator</fullName>
    </submittedName>
</protein>
<dbReference type="InterPro" id="IPR046335">
    <property type="entry name" value="LacI/GalR-like_sensor"/>
</dbReference>
<dbReference type="Gene3D" id="1.10.260.40">
    <property type="entry name" value="lambda repressor-like DNA-binding domains"/>
    <property type="match status" value="1"/>
</dbReference>
<keyword evidence="2 6" id="KW-0238">DNA-binding</keyword>
<evidence type="ECO:0000256" key="1">
    <source>
        <dbReference type="ARBA" id="ARBA00023015"/>
    </source>
</evidence>
<dbReference type="Gene3D" id="3.40.50.2300">
    <property type="match status" value="2"/>
</dbReference>
<comment type="caution">
    <text evidence="6">The sequence shown here is derived from an EMBL/GenBank/DDBJ whole genome shotgun (WGS) entry which is preliminary data.</text>
</comment>
<dbReference type="Pfam" id="PF00356">
    <property type="entry name" value="LacI"/>
    <property type="match status" value="1"/>
</dbReference>
<evidence type="ECO:0000313" key="7">
    <source>
        <dbReference type="Proteomes" id="UP000569914"/>
    </source>
</evidence>
<feature type="region of interest" description="Disordered" evidence="4">
    <location>
        <begin position="305"/>
        <end position="326"/>
    </location>
</feature>
<evidence type="ECO:0000313" key="6">
    <source>
        <dbReference type="EMBL" id="NYE69856.1"/>
    </source>
</evidence>
<dbReference type="EMBL" id="JACCBU010000001">
    <property type="protein sequence ID" value="NYE69856.1"/>
    <property type="molecule type" value="Genomic_DNA"/>
</dbReference>
<keyword evidence="3" id="KW-0804">Transcription</keyword>
<evidence type="ECO:0000256" key="3">
    <source>
        <dbReference type="ARBA" id="ARBA00023163"/>
    </source>
</evidence>
<dbReference type="InterPro" id="IPR010982">
    <property type="entry name" value="Lambda_DNA-bd_dom_sf"/>
</dbReference>
<dbReference type="GO" id="GO:0003700">
    <property type="term" value="F:DNA-binding transcription factor activity"/>
    <property type="evidence" value="ECO:0007669"/>
    <property type="project" value="TreeGrafter"/>
</dbReference>
<keyword evidence="7" id="KW-1185">Reference proteome</keyword>
<dbReference type="SMART" id="SM00354">
    <property type="entry name" value="HTH_LACI"/>
    <property type="match status" value="1"/>
</dbReference>
<name>A0A7Y9LBH9_9ACTN</name>
<dbReference type="InterPro" id="IPR000843">
    <property type="entry name" value="HTH_LacI"/>
</dbReference>
<dbReference type="CDD" id="cd01392">
    <property type="entry name" value="HTH_LacI"/>
    <property type="match status" value="1"/>
</dbReference>
<dbReference type="GO" id="GO:0000976">
    <property type="term" value="F:transcription cis-regulatory region binding"/>
    <property type="evidence" value="ECO:0007669"/>
    <property type="project" value="TreeGrafter"/>
</dbReference>
<evidence type="ECO:0000256" key="2">
    <source>
        <dbReference type="ARBA" id="ARBA00023125"/>
    </source>
</evidence>
<gene>
    <name evidence="6" type="ORF">BKA15_001185</name>
</gene>
<reference evidence="6 7" key="1">
    <citation type="submission" date="2020-07" db="EMBL/GenBank/DDBJ databases">
        <title>Sequencing the genomes of 1000 actinobacteria strains.</title>
        <authorList>
            <person name="Klenk H.-P."/>
        </authorList>
    </citation>
    <scope>NUCLEOTIDE SEQUENCE [LARGE SCALE GENOMIC DNA]</scope>
    <source>
        <strain evidence="6 7">DSM 22083</strain>
    </source>
</reference>
<feature type="domain" description="HTH lacI-type" evidence="5">
    <location>
        <begin position="4"/>
        <end position="58"/>
    </location>
</feature>
<dbReference type="PANTHER" id="PTHR30146">
    <property type="entry name" value="LACI-RELATED TRANSCRIPTIONAL REPRESSOR"/>
    <property type="match status" value="1"/>
</dbReference>
<sequence length="326" mass="34280">MSKVTIYSIAEELNVSASTVSRAFSRPELVKSDVRDQILALAERLGYQPNKTARRLVTGVTGAIGLFVPDITNPFMPPLVRAIQQAAVERDASVLLVDAEEDSRAELGLITRIAGQVDGMIIVSPRSASSVIKQAVGRKPTVLINRVMDGVPSVVCDNTSALREAGGHLVELGHRTIALLRGPSASWAAQRRSEAVRIWARKADVALIELGPFDASFDGGRAGAEAFAESGATAVFAFDDLAACGVVAGLSDRGLRVPAHRSVVGCDDVLLARVLTPSLTTITAPVDDLGTTAVRMLEEALAGNDPEPIRLPGTFVPRDSTGPAAS</sequence>
<dbReference type="RefSeq" id="WP_179748898.1">
    <property type="nucleotide sequence ID" value="NZ_JACCBU010000001.1"/>
</dbReference>
<dbReference type="SUPFAM" id="SSF47413">
    <property type="entry name" value="lambda repressor-like DNA-binding domains"/>
    <property type="match status" value="1"/>
</dbReference>
<accession>A0A7Y9LBH9</accession>
<dbReference type="PANTHER" id="PTHR30146:SF138">
    <property type="entry name" value="TRANSCRIPTIONAL REGULATORY PROTEIN"/>
    <property type="match status" value="1"/>
</dbReference>
<dbReference type="AlphaFoldDB" id="A0A7Y9LBH9"/>
<dbReference type="Proteomes" id="UP000569914">
    <property type="component" value="Unassembled WGS sequence"/>
</dbReference>
<dbReference type="PROSITE" id="PS50932">
    <property type="entry name" value="HTH_LACI_2"/>
    <property type="match status" value="1"/>
</dbReference>
<evidence type="ECO:0000259" key="5">
    <source>
        <dbReference type="PROSITE" id="PS50932"/>
    </source>
</evidence>
<keyword evidence="1" id="KW-0805">Transcription regulation</keyword>
<dbReference type="Pfam" id="PF13377">
    <property type="entry name" value="Peripla_BP_3"/>
    <property type="match status" value="1"/>
</dbReference>
<organism evidence="6 7">
    <name type="scientific">Microlunatus parietis</name>
    <dbReference type="NCBI Taxonomy" id="682979"/>
    <lineage>
        <taxon>Bacteria</taxon>
        <taxon>Bacillati</taxon>
        <taxon>Actinomycetota</taxon>
        <taxon>Actinomycetes</taxon>
        <taxon>Propionibacteriales</taxon>
        <taxon>Propionibacteriaceae</taxon>
        <taxon>Microlunatus</taxon>
    </lineage>
</organism>
<dbReference type="CDD" id="cd06267">
    <property type="entry name" value="PBP1_LacI_sugar_binding-like"/>
    <property type="match status" value="1"/>
</dbReference>
<evidence type="ECO:0000256" key="4">
    <source>
        <dbReference type="SAM" id="MobiDB-lite"/>
    </source>
</evidence>
<dbReference type="InterPro" id="IPR028082">
    <property type="entry name" value="Peripla_BP_I"/>
</dbReference>
<proteinExistence type="predicted"/>